<evidence type="ECO:0000259" key="1">
    <source>
        <dbReference type="PROSITE" id="PS50910"/>
    </source>
</evidence>
<sequence>MTVDPGEWFRQAQYDLGTAESLVSSGRYPPAVFFCHLALEKALKALCAEKFDSEPDKTHNLVYLVELLGLELPQPYLDSLFVINRTGVTGRYPHNLEKVLEQYTTEKTRKLLADTREILTWLMQRSSKR</sequence>
<protein>
    <recommendedName>
        <fullName evidence="1">HEPN domain-containing protein</fullName>
    </recommendedName>
</protein>
<evidence type="ECO:0000313" key="3">
    <source>
        <dbReference type="Proteomes" id="UP000010824"/>
    </source>
</evidence>
<dbReference type="OrthoDB" id="118119at2157"/>
<dbReference type="KEGG" id="mfo:Metfor_1579"/>
<keyword evidence="3" id="KW-1185">Reference proteome</keyword>
<dbReference type="GeneID" id="32188744"/>
<dbReference type="AlphaFoldDB" id="L0HHQ3"/>
<dbReference type="Gene3D" id="1.20.120.330">
    <property type="entry name" value="Nucleotidyltransferases domain 2"/>
    <property type="match status" value="1"/>
</dbReference>
<reference evidence="3" key="1">
    <citation type="submission" date="2011-12" db="EMBL/GenBank/DDBJ databases">
        <title>Complete sequence of Methanoregula formicicum SMSP.</title>
        <authorList>
            <person name="Lucas S."/>
            <person name="Han J."/>
            <person name="Lapidus A."/>
            <person name="Cheng J.-F."/>
            <person name="Goodwin L."/>
            <person name="Pitluck S."/>
            <person name="Peters L."/>
            <person name="Ovchinnikova G."/>
            <person name="Teshima H."/>
            <person name="Detter J.C."/>
            <person name="Han C."/>
            <person name="Tapia R."/>
            <person name="Land M."/>
            <person name="Hauser L."/>
            <person name="Kyrpides N."/>
            <person name="Ivanova N."/>
            <person name="Pagani I."/>
            <person name="Imachi H."/>
            <person name="Tamaki H."/>
            <person name="Sekiguchi Y."/>
            <person name="Kamagata Y."/>
            <person name="Cadillo-Quiroz H."/>
            <person name="Zinder S."/>
            <person name="Liu W.-T."/>
            <person name="Woyke T."/>
        </authorList>
    </citation>
    <scope>NUCLEOTIDE SEQUENCE [LARGE SCALE GENOMIC DNA]</scope>
    <source>
        <strain evidence="3">DSM 22288 / NBRC 105244 / SMSP</strain>
    </source>
</reference>
<proteinExistence type="predicted"/>
<reference evidence="2 3" key="2">
    <citation type="journal article" date="2014" name="Genome Announc.">
        <title>Complete Genome Sequence of Methanoregula formicica SMSPT, a Mesophilic Hydrogenotrophic Methanogen Isolated from a Methanogenic Upflow Anaerobic Sludge Blanket Reactor.</title>
        <authorList>
            <person name="Yamamoto K."/>
            <person name="Tamaki H."/>
            <person name="Cadillo-Quiroz H."/>
            <person name="Imachi H."/>
            <person name="Kyrpides N."/>
            <person name="Woyke T."/>
            <person name="Goodwin L."/>
            <person name="Zinder S.H."/>
            <person name="Kamagata Y."/>
            <person name="Liu W.T."/>
        </authorList>
    </citation>
    <scope>NUCLEOTIDE SEQUENCE [LARGE SCALE GENOMIC DNA]</scope>
    <source>
        <strain evidence="3">DSM 22288 / NBRC 105244 / SMSP</strain>
    </source>
</reference>
<dbReference type="STRING" id="593750.Metfor_1579"/>
<dbReference type="Pfam" id="PF05168">
    <property type="entry name" value="HEPN"/>
    <property type="match status" value="1"/>
</dbReference>
<dbReference type="InParanoid" id="L0HHQ3"/>
<dbReference type="InterPro" id="IPR007842">
    <property type="entry name" value="HEPN_dom"/>
</dbReference>
<organism evidence="2 3">
    <name type="scientific">Methanoregula formicica (strain DSM 22288 / NBRC 105244 / SMSP)</name>
    <dbReference type="NCBI Taxonomy" id="593750"/>
    <lineage>
        <taxon>Archaea</taxon>
        <taxon>Methanobacteriati</taxon>
        <taxon>Methanobacteriota</taxon>
        <taxon>Stenosarchaea group</taxon>
        <taxon>Methanomicrobia</taxon>
        <taxon>Methanomicrobiales</taxon>
        <taxon>Methanoregulaceae</taxon>
        <taxon>Methanoregula</taxon>
    </lineage>
</organism>
<evidence type="ECO:0000313" key="2">
    <source>
        <dbReference type="EMBL" id="AGB02609.1"/>
    </source>
</evidence>
<dbReference type="HOGENOM" id="CLU_123170_3_0_2"/>
<dbReference type="eggNOG" id="arCOG01191">
    <property type="taxonomic scope" value="Archaea"/>
</dbReference>
<dbReference type="SMART" id="SM00748">
    <property type="entry name" value="HEPN"/>
    <property type="match status" value="1"/>
</dbReference>
<name>L0HHQ3_METFS</name>
<dbReference type="RefSeq" id="WP_015285572.1">
    <property type="nucleotide sequence ID" value="NC_019943.1"/>
</dbReference>
<gene>
    <name evidence="2" type="ordered locus">Metfor_1579</name>
</gene>
<feature type="domain" description="HEPN" evidence="1">
    <location>
        <begin position="9"/>
        <end position="118"/>
    </location>
</feature>
<dbReference type="PROSITE" id="PS50910">
    <property type="entry name" value="HEPN"/>
    <property type="match status" value="1"/>
</dbReference>
<dbReference type="EMBL" id="CP003167">
    <property type="protein sequence ID" value="AGB02609.1"/>
    <property type="molecule type" value="Genomic_DNA"/>
</dbReference>
<dbReference type="Proteomes" id="UP000010824">
    <property type="component" value="Chromosome"/>
</dbReference>
<dbReference type="SUPFAM" id="SSF81593">
    <property type="entry name" value="Nucleotidyltransferase substrate binding subunit/domain"/>
    <property type="match status" value="1"/>
</dbReference>
<accession>L0HHQ3</accession>